<keyword evidence="6" id="KW-0472">Membrane</keyword>
<proteinExistence type="predicted"/>
<comment type="caution">
    <text evidence="8">The sequence shown here is derived from an EMBL/GenBank/DDBJ whole genome shotgun (WGS) entry which is preliminary data.</text>
</comment>
<dbReference type="InterPro" id="IPR006207">
    <property type="entry name" value="Cys_knot_C"/>
</dbReference>
<feature type="domain" description="CTCK" evidence="7">
    <location>
        <begin position="119"/>
        <end position="204"/>
    </location>
</feature>
<comment type="caution">
    <text evidence="5">Lacks conserved residue(s) required for the propagation of feature annotation.</text>
</comment>
<dbReference type="GO" id="GO:0005576">
    <property type="term" value="C:extracellular region"/>
    <property type="evidence" value="ECO:0007669"/>
    <property type="project" value="UniProtKB-SubCell"/>
</dbReference>
<evidence type="ECO:0000313" key="9">
    <source>
        <dbReference type="Proteomes" id="UP001201812"/>
    </source>
</evidence>
<keyword evidence="2" id="KW-0964">Secreted</keyword>
<organism evidence="8 9">
    <name type="scientific">Ditylenchus destructor</name>
    <dbReference type="NCBI Taxonomy" id="166010"/>
    <lineage>
        <taxon>Eukaryota</taxon>
        <taxon>Metazoa</taxon>
        <taxon>Ecdysozoa</taxon>
        <taxon>Nematoda</taxon>
        <taxon>Chromadorea</taxon>
        <taxon>Rhabditida</taxon>
        <taxon>Tylenchina</taxon>
        <taxon>Tylenchomorpha</taxon>
        <taxon>Sphaerularioidea</taxon>
        <taxon>Anguinidae</taxon>
        <taxon>Anguininae</taxon>
        <taxon>Ditylenchus</taxon>
    </lineage>
</organism>
<dbReference type="InterPro" id="IPR029034">
    <property type="entry name" value="Cystine-knot_cytokine"/>
</dbReference>
<dbReference type="Pfam" id="PF03045">
    <property type="entry name" value="DAN"/>
    <property type="match status" value="1"/>
</dbReference>
<keyword evidence="9" id="KW-1185">Reference proteome</keyword>
<feature type="disulfide bond" evidence="5">
    <location>
        <begin position="133"/>
        <end position="182"/>
    </location>
</feature>
<evidence type="ECO:0000313" key="8">
    <source>
        <dbReference type="EMBL" id="KAI1700765.1"/>
    </source>
</evidence>
<protein>
    <submittedName>
        <fullName evidence="8">DAN domain-containing protein</fullName>
    </submittedName>
</protein>
<name>A0AAD4QZT9_9BILA</name>
<dbReference type="SMART" id="SM00041">
    <property type="entry name" value="CT"/>
    <property type="match status" value="1"/>
</dbReference>
<reference evidence="8" key="1">
    <citation type="submission" date="2022-01" db="EMBL/GenBank/DDBJ databases">
        <title>Genome Sequence Resource for Two Populations of Ditylenchus destructor, the Migratory Endoparasitic Phytonematode.</title>
        <authorList>
            <person name="Zhang H."/>
            <person name="Lin R."/>
            <person name="Xie B."/>
        </authorList>
    </citation>
    <scope>NUCLEOTIDE SEQUENCE</scope>
    <source>
        <strain evidence="8">BazhouSP</strain>
    </source>
</reference>
<dbReference type="Gene3D" id="2.10.90.10">
    <property type="entry name" value="Cystine-knot cytokines"/>
    <property type="match status" value="1"/>
</dbReference>
<sequence length="204" mass="22720">MEASTSRIPLRKLSGIRKNANFQQGSFQKWNNDSGDQGSGLAAYFCRKCNDIFLEAISKNYLPRLRGIGLFWNTARTRRLTLRRINIGLKLPLLSIFIYSIICCSLISTSSGAVLKGTCRKVGYKSVIDEVGCDLVAVSVNRCSGYCMSFSFPNPLQDNKLTMYAKCCRMTDVEMIDVEINCGSEGVRNIKVPSARECSCFDCT</sequence>
<dbReference type="Proteomes" id="UP001201812">
    <property type="component" value="Unassembled WGS sequence"/>
</dbReference>
<feature type="transmembrane region" description="Helical" evidence="6">
    <location>
        <begin position="87"/>
        <end position="108"/>
    </location>
</feature>
<keyword evidence="6" id="KW-1133">Transmembrane helix</keyword>
<keyword evidence="6" id="KW-0812">Transmembrane</keyword>
<dbReference type="InterPro" id="IPR004133">
    <property type="entry name" value="DAN_dom"/>
</dbReference>
<evidence type="ECO:0000256" key="4">
    <source>
        <dbReference type="ARBA" id="ARBA00023157"/>
    </source>
</evidence>
<accession>A0AAD4QZT9</accession>
<evidence type="ECO:0000256" key="6">
    <source>
        <dbReference type="SAM" id="Phobius"/>
    </source>
</evidence>
<evidence type="ECO:0000259" key="7">
    <source>
        <dbReference type="PROSITE" id="PS01225"/>
    </source>
</evidence>
<evidence type="ECO:0000256" key="5">
    <source>
        <dbReference type="PROSITE-ProRule" id="PRU00039"/>
    </source>
</evidence>
<dbReference type="AlphaFoldDB" id="A0AAD4QZT9"/>
<gene>
    <name evidence="8" type="ORF">DdX_16514</name>
</gene>
<comment type="subcellular location">
    <subcellularLocation>
        <location evidence="1">Secreted</location>
    </subcellularLocation>
</comment>
<keyword evidence="4 5" id="KW-1015">Disulfide bond</keyword>
<dbReference type="PROSITE" id="PS01225">
    <property type="entry name" value="CTCK_2"/>
    <property type="match status" value="1"/>
</dbReference>
<evidence type="ECO:0000256" key="3">
    <source>
        <dbReference type="ARBA" id="ARBA00022729"/>
    </source>
</evidence>
<keyword evidence="3" id="KW-0732">Signal</keyword>
<evidence type="ECO:0000256" key="1">
    <source>
        <dbReference type="ARBA" id="ARBA00004613"/>
    </source>
</evidence>
<dbReference type="EMBL" id="JAKKPZ010000135">
    <property type="protein sequence ID" value="KAI1700765.1"/>
    <property type="molecule type" value="Genomic_DNA"/>
</dbReference>
<evidence type="ECO:0000256" key="2">
    <source>
        <dbReference type="ARBA" id="ARBA00022525"/>
    </source>
</evidence>